<accession>A0ACC2TBY4</accession>
<proteinExistence type="predicted"/>
<dbReference type="Proteomes" id="UP001165960">
    <property type="component" value="Unassembled WGS sequence"/>
</dbReference>
<dbReference type="EMBL" id="QTSX02003080">
    <property type="protein sequence ID" value="KAJ9071946.1"/>
    <property type="molecule type" value="Genomic_DNA"/>
</dbReference>
<dbReference type="EC" id="6.1.1.2" evidence="1"/>
<reference evidence="1" key="1">
    <citation type="submission" date="2022-04" db="EMBL/GenBank/DDBJ databases">
        <title>Genome of the entomopathogenic fungus Entomophthora muscae.</title>
        <authorList>
            <person name="Elya C."/>
            <person name="Lovett B.R."/>
            <person name="Lee E."/>
            <person name="Macias A.M."/>
            <person name="Hajek A.E."/>
            <person name="De Bivort B.L."/>
            <person name="Kasson M.T."/>
            <person name="De Fine Licht H.H."/>
            <person name="Stajich J.E."/>
        </authorList>
    </citation>
    <scope>NUCLEOTIDE SEQUENCE</scope>
    <source>
        <strain evidence="1">Berkeley</strain>
    </source>
</reference>
<comment type="caution">
    <text evidence="1">The sequence shown here is derived from an EMBL/GenBank/DDBJ whole genome shotgun (WGS) entry which is preliminary data.</text>
</comment>
<keyword evidence="2" id="KW-1185">Reference proteome</keyword>
<organism evidence="1 2">
    <name type="scientific">Entomophthora muscae</name>
    <dbReference type="NCBI Taxonomy" id="34485"/>
    <lineage>
        <taxon>Eukaryota</taxon>
        <taxon>Fungi</taxon>
        <taxon>Fungi incertae sedis</taxon>
        <taxon>Zoopagomycota</taxon>
        <taxon>Entomophthoromycotina</taxon>
        <taxon>Entomophthoromycetes</taxon>
        <taxon>Entomophthorales</taxon>
        <taxon>Entomophthoraceae</taxon>
        <taxon>Entomophthora</taxon>
    </lineage>
</organism>
<protein>
    <submittedName>
        <fullName evidence="1">Tryptophan--tRNA ligase, mitochondrial</fullName>
        <ecNumber evidence="1">6.1.1.2</ecNumber>
    </submittedName>
</protein>
<name>A0ACC2TBY4_9FUNG</name>
<keyword evidence="1" id="KW-0436">Ligase</keyword>
<evidence type="ECO:0000313" key="2">
    <source>
        <dbReference type="Proteomes" id="UP001165960"/>
    </source>
</evidence>
<sequence>MTASLLALGVDPSKVVLFRQSAVPEHTQMAWHLSCISSYAELEQLPCWRHKQVHNPDGHIELSALTYSILQAADVLLYRATHVPIGIDQWPNLKHARLLSHQFNERTDTDLLRAPQAIYTSSPCVYSLSNPGVKMSKSNPLPRSLIRLTDSPESISNFIRRALTDSIDGISYSPNERPGTSNLLQLMGLLTGHNPFEVAKQYRDKQISALKTDLAKALSLHLQPFQESFATLRRNEDYLRIVLLQGAEKARQEASSTLGAFQSQLGLAYPLRPI</sequence>
<gene>
    <name evidence="1" type="primary">MSW1_3</name>
    <name evidence="1" type="ORF">DSO57_1032233</name>
</gene>
<evidence type="ECO:0000313" key="1">
    <source>
        <dbReference type="EMBL" id="KAJ9071946.1"/>
    </source>
</evidence>